<organism evidence="1 2">
    <name type="scientific">Pseudoalteromonas espejiana</name>
    <dbReference type="NCBI Taxonomy" id="28107"/>
    <lineage>
        <taxon>Bacteria</taxon>
        <taxon>Pseudomonadati</taxon>
        <taxon>Pseudomonadota</taxon>
        <taxon>Gammaproteobacteria</taxon>
        <taxon>Alteromonadales</taxon>
        <taxon>Pseudoalteromonadaceae</taxon>
        <taxon>Pseudoalteromonas</taxon>
    </lineage>
</organism>
<dbReference type="Pfam" id="PF13671">
    <property type="entry name" value="AAA_33"/>
    <property type="match status" value="1"/>
</dbReference>
<dbReference type="PANTHER" id="PTHR13308">
    <property type="entry name" value="NEDD4-BINDING PROTEIN 2-LIKE 1"/>
    <property type="match status" value="1"/>
</dbReference>
<dbReference type="InterPro" id="IPR026302">
    <property type="entry name" value="NEDD4-bd_p2"/>
</dbReference>
<dbReference type="Proteomes" id="UP000321419">
    <property type="component" value="Unassembled WGS sequence"/>
</dbReference>
<dbReference type="EMBL" id="BJUM01000042">
    <property type="protein sequence ID" value="GEK56524.1"/>
    <property type="molecule type" value="Genomic_DNA"/>
</dbReference>
<protein>
    <recommendedName>
        <fullName evidence="3">ATPase AAA</fullName>
    </recommendedName>
</protein>
<comment type="caution">
    <text evidence="1">The sequence shown here is derived from an EMBL/GenBank/DDBJ whole genome shotgun (WGS) entry which is preliminary data.</text>
</comment>
<proteinExistence type="predicted"/>
<evidence type="ECO:0000313" key="2">
    <source>
        <dbReference type="Proteomes" id="UP000321419"/>
    </source>
</evidence>
<accession>A0A510XZM1</accession>
<dbReference type="AlphaFoldDB" id="A0A510XZM1"/>
<keyword evidence="2" id="KW-1185">Reference proteome</keyword>
<dbReference type="PANTHER" id="PTHR13308:SF40">
    <property type="entry name" value="NEDD4-BINDING PROTEIN 2-LIKE 1"/>
    <property type="match status" value="1"/>
</dbReference>
<gene>
    <name evidence="1" type="ORF">PES01_33690</name>
</gene>
<dbReference type="Gene3D" id="3.40.50.300">
    <property type="entry name" value="P-loop containing nucleotide triphosphate hydrolases"/>
    <property type="match status" value="1"/>
</dbReference>
<sequence>MALLSVLTFTITQKMDAMKQVFILRGLPGSGKSYYAQSLADELGGVDSSQYLICSTDDYFLNDQGEYHFDKFKLPQYHNLNLARFINALAQNIPLIIVDNTNIKKWEFIAYSQAAHALGYQVKEVIVGEVKDKSMQHLYAKRNTHNVPLKTISKMAYMFEW</sequence>
<evidence type="ECO:0000313" key="1">
    <source>
        <dbReference type="EMBL" id="GEK56524.1"/>
    </source>
</evidence>
<evidence type="ECO:0008006" key="3">
    <source>
        <dbReference type="Google" id="ProtNLM"/>
    </source>
</evidence>
<dbReference type="SUPFAM" id="SSF52540">
    <property type="entry name" value="P-loop containing nucleoside triphosphate hydrolases"/>
    <property type="match status" value="1"/>
</dbReference>
<reference evidence="1 2" key="1">
    <citation type="submission" date="2019-07" db="EMBL/GenBank/DDBJ databases">
        <title>Whole genome shotgun sequence of Pseudoalteromonas espejiana NBRC 102222.</title>
        <authorList>
            <person name="Hosoyama A."/>
            <person name="Uohara A."/>
            <person name="Ohji S."/>
            <person name="Ichikawa N."/>
        </authorList>
    </citation>
    <scope>NUCLEOTIDE SEQUENCE [LARGE SCALE GENOMIC DNA]</scope>
    <source>
        <strain evidence="1 2">NBRC 102222</strain>
    </source>
</reference>
<dbReference type="InterPro" id="IPR027417">
    <property type="entry name" value="P-loop_NTPase"/>
</dbReference>
<name>A0A510XZM1_9GAMM</name>